<sequence length="97" mass="10380">MERNALGATIFPTDGLPSVLIATSESFVVFLSLLFSSGEGLLATSPTDVRLLKPGSLVFVVVVLEGNRLLDEDFSSMEEDILSDDFSLPSPLIASFN</sequence>
<name>A0A915JG81_ROMCU</name>
<reference evidence="2" key="1">
    <citation type="submission" date="2022-11" db="UniProtKB">
        <authorList>
            <consortium name="WormBaseParasite"/>
        </authorList>
    </citation>
    <scope>IDENTIFICATION</scope>
</reference>
<dbReference type="WBParaSite" id="nRc.2.0.1.t25279-RA">
    <property type="protein sequence ID" value="nRc.2.0.1.t25279-RA"/>
    <property type="gene ID" value="nRc.2.0.1.g25279"/>
</dbReference>
<proteinExistence type="predicted"/>
<accession>A0A915JG81</accession>
<protein>
    <submittedName>
        <fullName evidence="2">Uncharacterized protein</fullName>
    </submittedName>
</protein>
<evidence type="ECO:0000313" key="2">
    <source>
        <dbReference type="WBParaSite" id="nRc.2.0.1.t25279-RA"/>
    </source>
</evidence>
<dbReference type="AlphaFoldDB" id="A0A915JG81"/>
<evidence type="ECO:0000313" key="1">
    <source>
        <dbReference type="Proteomes" id="UP000887565"/>
    </source>
</evidence>
<keyword evidence="1" id="KW-1185">Reference proteome</keyword>
<organism evidence="1 2">
    <name type="scientific">Romanomermis culicivorax</name>
    <name type="common">Nematode worm</name>
    <dbReference type="NCBI Taxonomy" id="13658"/>
    <lineage>
        <taxon>Eukaryota</taxon>
        <taxon>Metazoa</taxon>
        <taxon>Ecdysozoa</taxon>
        <taxon>Nematoda</taxon>
        <taxon>Enoplea</taxon>
        <taxon>Dorylaimia</taxon>
        <taxon>Mermithida</taxon>
        <taxon>Mermithoidea</taxon>
        <taxon>Mermithidae</taxon>
        <taxon>Romanomermis</taxon>
    </lineage>
</organism>
<dbReference type="Proteomes" id="UP000887565">
    <property type="component" value="Unplaced"/>
</dbReference>